<dbReference type="GO" id="GO:0004515">
    <property type="term" value="F:nicotinate-nucleotide adenylyltransferase activity"/>
    <property type="evidence" value="ECO:0007669"/>
    <property type="project" value="UniProtKB-UniRule"/>
</dbReference>
<evidence type="ECO:0000256" key="8">
    <source>
        <dbReference type="ARBA" id="ARBA00023027"/>
    </source>
</evidence>
<comment type="similarity">
    <text evidence="10">Belongs to the NadD family.</text>
</comment>
<dbReference type="EC" id="2.7.7.18" evidence="10"/>
<keyword evidence="6 10" id="KW-0547">Nucleotide-binding</keyword>
<name>A0A0D6DTZ7_9LACT</name>
<evidence type="ECO:0000256" key="1">
    <source>
        <dbReference type="ARBA" id="ARBA00002324"/>
    </source>
</evidence>
<dbReference type="HAMAP" id="MF_00244">
    <property type="entry name" value="NaMN_adenylyltr"/>
    <property type="match status" value="1"/>
</dbReference>
<dbReference type="CDD" id="cd02165">
    <property type="entry name" value="NMNAT"/>
    <property type="match status" value="1"/>
</dbReference>
<dbReference type="InterPro" id="IPR014729">
    <property type="entry name" value="Rossmann-like_a/b/a_fold"/>
</dbReference>
<evidence type="ECO:0000256" key="10">
    <source>
        <dbReference type="HAMAP-Rule" id="MF_00244"/>
    </source>
</evidence>
<dbReference type="KEGG" id="lpk:LACPI_0132"/>
<keyword evidence="8 10" id="KW-0520">NAD</keyword>
<organism evidence="12 13">
    <name type="scientific">Pseudolactococcus piscium MKFS47</name>
    <dbReference type="NCBI Taxonomy" id="297352"/>
    <lineage>
        <taxon>Bacteria</taxon>
        <taxon>Bacillati</taxon>
        <taxon>Bacillota</taxon>
        <taxon>Bacilli</taxon>
        <taxon>Lactobacillales</taxon>
        <taxon>Streptococcaceae</taxon>
        <taxon>Pseudolactococcus</taxon>
    </lineage>
</organism>
<comment type="function">
    <text evidence="1 10">Catalyzes the reversible adenylation of nicotinate mononucleotide (NaMN) to nicotinic acid adenine dinucleotide (NaAD).</text>
</comment>
<comment type="catalytic activity">
    <reaction evidence="9 10">
        <text>nicotinate beta-D-ribonucleotide + ATP + H(+) = deamido-NAD(+) + diphosphate</text>
        <dbReference type="Rhea" id="RHEA:22860"/>
        <dbReference type="ChEBI" id="CHEBI:15378"/>
        <dbReference type="ChEBI" id="CHEBI:30616"/>
        <dbReference type="ChEBI" id="CHEBI:33019"/>
        <dbReference type="ChEBI" id="CHEBI:57502"/>
        <dbReference type="ChEBI" id="CHEBI:58437"/>
        <dbReference type="EC" id="2.7.7.18"/>
    </reaction>
</comment>
<dbReference type="Pfam" id="PF01467">
    <property type="entry name" value="CTP_transf_like"/>
    <property type="match status" value="1"/>
</dbReference>
<dbReference type="InterPro" id="IPR005248">
    <property type="entry name" value="NadD/NMNAT"/>
</dbReference>
<dbReference type="STRING" id="1364.LP2241_10111"/>
<evidence type="ECO:0000256" key="6">
    <source>
        <dbReference type="ARBA" id="ARBA00022741"/>
    </source>
</evidence>
<reference evidence="13" key="1">
    <citation type="submission" date="2015-01" db="EMBL/GenBank/DDBJ databases">
        <authorList>
            <person name="Andreevskaya M."/>
        </authorList>
    </citation>
    <scope>NUCLEOTIDE SEQUENCE [LARGE SCALE GENOMIC DNA]</scope>
    <source>
        <strain evidence="13">MKFS47</strain>
    </source>
</reference>
<evidence type="ECO:0000256" key="7">
    <source>
        <dbReference type="ARBA" id="ARBA00022840"/>
    </source>
</evidence>
<evidence type="ECO:0000256" key="9">
    <source>
        <dbReference type="ARBA" id="ARBA00048721"/>
    </source>
</evidence>
<dbReference type="Proteomes" id="UP000033166">
    <property type="component" value="Chromosome I"/>
</dbReference>
<keyword evidence="7 10" id="KW-0067">ATP-binding</keyword>
<comment type="pathway">
    <text evidence="2 10">Cofactor biosynthesis; NAD(+) biosynthesis; deamido-NAD(+) from nicotinate D-ribonucleotide: step 1/1.</text>
</comment>
<dbReference type="HOGENOM" id="CLU_069765_3_1_9"/>
<sequence>MGIELLTPYTKVELDMQKTENRRQIGLFLGKFAPIHVAHLVIADQVRRELNLERVLFMPEYDDEAGTIISLLSRALKGNAGLGIDTARLNNTSQTLVDTLQALTLAHTDTDFYFIAGSDMIASLSQHKDALALADLVQLVGVQRPGFRTGTSLPILWVDVPQMSISSTGLREMMHQGIEPKFLIPDGTLDFIKERGLYGL</sequence>
<evidence type="ECO:0000259" key="11">
    <source>
        <dbReference type="Pfam" id="PF01467"/>
    </source>
</evidence>
<dbReference type="InterPro" id="IPR004821">
    <property type="entry name" value="Cyt_trans-like"/>
</dbReference>
<dbReference type="EMBL" id="LN774769">
    <property type="protein sequence ID" value="CEN27332.1"/>
    <property type="molecule type" value="Genomic_DNA"/>
</dbReference>
<evidence type="ECO:0000313" key="13">
    <source>
        <dbReference type="Proteomes" id="UP000033166"/>
    </source>
</evidence>
<dbReference type="AlphaFoldDB" id="A0A0D6DTZ7"/>
<accession>A0A0D6DTZ7</accession>
<keyword evidence="3 10" id="KW-0662">Pyridine nucleotide biosynthesis</keyword>
<evidence type="ECO:0000256" key="5">
    <source>
        <dbReference type="ARBA" id="ARBA00022695"/>
    </source>
</evidence>
<feature type="domain" description="Cytidyltransferase-like" evidence="11">
    <location>
        <begin position="27"/>
        <end position="172"/>
    </location>
</feature>
<evidence type="ECO:0000256" key="3">
    <source>
        <dbReference type="ARBA" id="ARBA00022642"/>
    </source>
</evidence>
<dbReference type="Gene3D" id="3.40.50.620">
    <property type="entry name" value="HUPs"/>
    <property type="match status" value="1"/>
</dbReference>
<dbReference type="SUPFAM" id="SSF52374">
    <property type="entry name" value="Nucleotidylyl transferase"/>
    <property type="match status" value="1"/>
</dbReference>
<keyword evidence="5 10" id="KW-0548">Nucleotidyltransferase</keyword>
<protein>
    <recommendedName>
        <fullName evidence="10">Probable nicotinate-nucleotide adenylyltransferase</fullName>
        <ecNumber evidence="10">2.7.7.18</ecNumber>
    </recommendedName>
    <alternativeName>
        <fullName evidence="10">Deamido-NAD(+) diphosphorylase</fullName>
    </alternativeName>
    <alternativeName>
        <fullName evidence="10">Deamido-NAD(+) pyrophosphorylase</fullName>
    </alternativeName>
    <alternativeName>
        <fullName evidence="10">Nicotinate mononucleotide adenylyltransferase</fullName>
        <shortName evidence="10">NaMN adenylyltransferase</shortName>
    </alternativeName>
</protein>
<evidence type="ECO:0000313" key="12">
    <source>
        <dbReference type="EMBL" id="CEN27332.1"/>
    </source>
</evidence>
<dbReference type="PANTHER" id="PTHR39321:SF3">
    <property type="entry name" value="PHOSPHOPANTETHEINE ADENYLYLTRANSFERASE"/>
    <property type="match status" value="1"/>
</dbReference>
<dbReference type="GO" id="GO:0009435">
    <property type="term" value="P:NAD+ biosynthetic process"/>
    <property type="evidence" value="ECO:0007669"/>
    <property type="project" value="UniProtKB-UniRule"/>
</dbReference>
<proteinExistence type="inferred from homology"/>
<dbReference type="UniPathway" id="UPA00253">
    <property type="reaction ID" value="UER00332"/>
</dbReference>
<evidence type="ECO:0000256" key="2">
    <source>
        <dbReference type="ARBA" id="ARBA00005019"/>
    </source>
</evidence>
<evidence type="ECO:0000256" key="4">
    <source>
        <dbReference type="ARBA" id="ARBA00022679"/>
    </source>
</evidence>
<dbReference type="RefSeq" id="WP_047914627.1">
    <property type="nucleotide sequence ID" value="NZ_LN774769.1"/>
</dbReference>
<dbReference type="PANTHER" id="PTHR39321">
    <property type="entry name" value="NICOTINATE-NUCLEOTIDE ADENYLYLTRANSFERASE-RELATED"/>
    <property type="match status" value="1"/>
</dbReference>
<gene>
    <name evidence="12" type="primary">nadD2</name>
    <name evidence="10" type="synonym">nadD</name>
    <name evidence="12" type="ORF">LACPI_0132</name>
</gene>
<dbReference type="GO" id="GO:0005524">
    <property type="term" value="F:ATP binding"/>
    <property type="evidence" value="ECO:0007669"/>
    <property type="project" value="UniProtKB-KW"/>
</dbReference>
<keyword evidence="4 10" id="KW-0808">Transferase</keyword>